<evidence type="ECO:0000256" key="2">
    <source>
        <dbReference type="SAM" id="Coils"/>
    </source>
</evidence>
<dbReference type="Proteomes" id="UP001416858">
    <property type="component" value="Unassembled WGS sequence"/>
</dbReference>
<feature type="coiled-coil region" evidence="2">
    <location>
        <begin position="126"/>
        <end position="164"/>
    </location>
</feature>
<dbReference type="NCBIfam" id="TIGR01730">
    <property type="entry name" value="RND_mfp"/>
    <property type="match status" value="1"/>
</dbReference>
<feature type="chain" id="PRO_5047202239" evidence="4">
    <location>
        <begin position="31"/>
        <end position="305"/>
    </location>
</feature>
<reference evidence="7 8" key="1">
    <citation type="submission" date="2024-02" db="EMBL/GenBank/DDBJ databases">
        <title>Rhodopirellula caenicola NBRC 110016.</title>
        <authorList>
            <person name="Ichikawa N."/>
            <person name="Katano-Makiyama Y."/>
            <person name="Hidaka K."/>
        </authorList>
    </citation>
    <scope>NUCLEOTIDE SEQUENCE [LARGE SCALE GENOMIC DNA]</scope>
    <source>
        <strain evidence="7 8">NBRC 110016</strain>
    </source>
</reference>
<evidence type="ECO:0000256" key="3">
    <source>
        <dbReference type="SAM" id="MobiDB-lite"/>
    </source>
</evidence>
<evidence type="ECO:0000259" key="6">
    <source>
        <dbReference type="Pfam" id="PF25954"/>
    </source>
</evidence>
<comment type="caution">
    <text evidence="7">The sequence shown here is derived from an EMBL/GenBank/DDBJ whole genome shotgun (WGS) entry which is preliminary data.</text>
</comment>
<keyword evidence="8" id="KW-1185">Reference proteome</keyword>
<dbReference type="Gene3D" id="2.40.30.170">
    <property type="match status" value="1"/>
</dbReference>
<feature type="region of interest" description="Disordered" evidence="3">
    <location>
        <begin position="278"/>
        <end position="305"/>
    </location>
</feature>
<dbReference type="Gene3D" id="2.40.50.100">
    <property type="match status" value="1"/>
</dbReference>
<dbReference type="PANTHER" id="PTHR30469:SF15">
    <property type="entry name" value="HLYD FAMILY OF SECRETION PROTEINS"/>
    <property type="match status" value="1"/>
</dbReference>
<dbReference type="RefSeq" id="WP_345689462.1">
    <property type="nucleotide sequence ID" value="NZ_BAABRO010000034.1"/>
</dbReference>
<dbReference type="EMBL" id="BAABRO010000034">
    <property type="protein sequence ID" value="GAA5511068.1"/>
    <property type="molecule type" value="Genomic_DNA"/>
</dbReference>
<dbReference type="Pfam" id="PF25917">
    <property type="entry name" value="BSH_RND"/>
    <property type="match status" value="1"/>
</dbReference>
<dbReference type="Gene3D" id="1.10.287.470">
    <property type="entry name" value="Helix hairpin bin"/>
    <property type="match status" value="1"/>
</dbReference>
<organism evidence="7 8">
    <name type="scientific">Novipirellula caenicola</name>
    <dbReference type="NCBI Taxonomy" id="1536901"/>
    <lineage>
        <taxon>Bacteria</taxon>
        <taxon>Pseudomonadati</taxon>
        <taxon>Planctomycetota</taxon>
        <taxon>Planctomycetia</taxon>
        <taxon>Pirellulales</taxon>
        <taxon>Pirellulaceae</taxon>
        <taxon>Novipirellula</taxon>
    </lineage>
</organism>
<evidence type="ECO:0000313" key="7">
    <source>
        <dbReference type="EMBL" id="GAA5511068.1"/>
    </source>
</evidence>
<gene>
    <name evidence="7" type="primary">mdtA_14</name>
    <name evidence="7" type="ORF">Rcae01_06581</name>
</gene>
<keyword evidence="2" id="KW-0175">Coiled coil</keyword>
<evidence type="ECO:0000256" key="4">
    <source>
        <dbReference type="SAM" id="SignalP"/>
    </source>
</evidence>
<proteinExistence type="inferred from homology"/>
<feature type="domain" description="Multidrug resistance protein MdtA-like barrel-sandwich hybrid" evidence="5">
    <location>
        <begin position="43"/>
        <end position="192"/>
    </location>
</feature>
<dbReference type="PANTHER" id="PTHR30469">
    <property type="entry name" value="MULTIDRUG RESISTANCE PROTEIN MDTA"/>
    <property type="match status" value="1"/>
</dbReference>
<sequence>MNLTSHRISFALMTTWMVSSSLLTAGVVMAGEAESFTEPYKRVDVPAAEIGVLAEIRVTEGDEVYPTQLLAQLDDSVLRASLEVAKSAKDATGSRLGATLELESRQKQLASYKELRERGNASVRELDRSETEYQQAKSRLQSINEELEVRRLEYERVKAQIKQRRIESPIAGVVVEIRKDQGEFVSPTDPVVMQIVQLNNLKAVFSIPLDAASQLAVDQQVTLLVGHNSVPTAAVIEYVSPVADAESGSVRVKIRIPNPDRQLQSGVVARWHYPDTAAGNNGVVGDRTPSISHFDASPSMGYSPR</sequence>
<feature type="domain" description="CusB-like beta-barrel" evidence="6">
    <location>
        <begin position="206"/>
        <end position="272"/>
    </location>
</feature>
<dbReference type="InterPro" id="IPR058625">
    <property type="entry name" value="MdtA-like_BSH"/>
</dbReference>
<dbReference type="InterPro" id="IPR006143">
    <property type="entry name" value="RND_pump_MFP"/>
</dbReference>
<comment type="similarity">
    <text evidence="1">Belongs to the membrane fusion protein (MFP) (TC 8.A.1) family.</text>
</comment>
<keyword evidence="4" id="KW-0732">Signal</keyword>
<feature type="signal peptide" evidence="4">
    <location>
        <begin position="1"/>
        <end position="30"/>
    </location>
</feature>
<dbReference type="InterPro" id="IPR058792">
    <property type="entry name" value="Beta-barrel_RND_2"/>
</dbReference>
<protein>
    <submittedName>
        <fullName evidence="7">Multidrug resistance protein MdtA</fullName>
    </submittedName>
</protein>
<name>A0ABP9W3F8_9BACT</name>
<accession>A0ABP9W3F8</accession>
<dbReference type="Pfam" id="PF25954">
    <property type="entry name" value="Beta-barrel_RND_2"/>
    <property type="match status" value="1"/>
</dbReference>
<dbReference type="SUPFAM" id="SSF111369">
    <property type="entry name" value="HlyD-like secretion proteins"/>
    <property type="match status" value="1"/>
</dbReference>
<evidence type="ECO:0000259" key="5">
    <source>
        <dbReference type="Pfam" id="PF25917"/>
    </source>
</evidence>
<evidence type="ECO:0000256" key="1">
    <source>
        <dbReference type="ARBA" id="ARBA00009477"/>
    </source>
</evidence>
<evidence type="ECO:0000313" key="8">
    <source>
        <dbReference type="Proteomes" id="UP001416858"/>
    </source>
</evidence>